<sequence length="138" mass="15605">MFKFKKIKDKLVYQLDEKVCQKMFSIANQAVKNAYPKSAEGYSASVLTKKGHIYPGVSYNSDTLTLTMHSEAVALAHAVLHGEKDIIAITGPNCHICKQLIWENSLRSGIDIIVVIKDKNRFKKIPISQLMPYPWPEK</sequence>
<comment type="caution">
    <text evidence="3">The sequence shown here is derived from an EMBL/GenBank/DDBJ whole genome shotgun (WGS) entry which is preliminary data.</text>
</comment>
<dbReference type="AlphaFoldDB" id="A0A2H0W9C6"/>
<dbReference type="Pfam" id="PF00383">
    <property type="entry name" value="dCMP_cyt_deam_1"/>
    <property type="match status" value="1"/>
</dbReference>
<dbReference type="EMBL" id="PEZT01000014">
    <property type="protein sequence ID" value="PIS09252.1"/>
    <property type="molecule type" value="Genomic_DNA"/>
</dbReference>
<proteinExistence type="inferred from homology"/>
<name>A0A2H0W9C6_9BACT</name>
<evidence type="ECO:0000313" key="4">
    <source>
        <dbReference type="Proteomes" id="UP000230093"/>
    </source>
</evidence>
<evidence type="ECO:0000259" key="2">
    <source>
        <dbReference type="Pfam" id="PF00383"/>
    </source>
</evidence>
<dbReference type="InterPro" id="IPR002125">
    <property type="entry name" value="CMP_dCMP_dom"/>
</dbReference>
<comment type="similarity">
    <text evidence="1">Belongs to the cytidine and deoxycytidylate deaminase family.</text>
</comment>
<accession>A0A2H0W9C6</accession>
<dbReference type="GO" id="GO:0072527">
    <property type="term" value="P:pyrimidine-containing compound metabolic process"/>
    <property type="evidence" value="ECO:0007669"/>
    <property type="project" value="UniProtKB-ARBA"/>
</dbReference>
<reference evidence="4" key="1">
    <citation type="submission" date="2017-09" db="EMBL/GenBank/DDBJ databases">
        <title>Depth-based differentiation of microbial function through sediment-hosted aquifers and enrichment of novel symbionts in the deep terrestrial subsurface.</title>
        <authorList>
            <person name="Probst A.J."/>
            <person name="Ladd B."/>
            <person name="Jarett J.K."/>
            <person name="Geller-Mcgrath D.E."/>
            <person name="Sieber C.M.K."/>
            <person name="Emerson J.B."/>
            <person name="Anantharaman K."/>
            <person name="Thomas B.C."/>
            <person name="Malmstrom R."/>
            <person name="Stieglmeier M."/>
            <person name="Klingl A."/>
            <person name="Woyke T."/>
            <person name="Ryan C.M."/>
            <person name="Banfield J.F."/>
        </authorList>
    </citation>
    <scope>NUCLEOTIDE SEQUENCE [LARGE SCALE GENOMIC DNA]</scope>
</reference>
<dbReference type="GO" id="GO:0005829">
    <property type="term" value="C:cytosol"/>
    <property type="evidence" value="ECO:0007669"/>
    <property type="project" value="TreeGrafter"/>
</dbReference>
<dbReference type="PANTHER" id="PTHR11644">
    <property type="entry name" value="CYTIDINE DEAMINASE"/>
    <property type="match status" value="1"/>
</dbReference>
<dbReference type="GO" id="GO:0008270">
    <property type="term" value="F:zinc ion binding"/>
    <property type="evidence" value="ECO:0007669"/>
    <property type="project" value="TreeGrafter"/>
</dbReference>
<evidence type="ECO:0000313" key="3">
    <source>
        <dbReference type="EMBL" id="PIS09252.1"/>
    </source>
</evidence>
<dbReference type="SUPFAM" id="SSF53927">
    <property type="entry name" value="Cytidine deaminase-like"/>
    <property type="match status" value="1"/>
</dbReference>
<dbReference type="InterPro" id="IPR016193">
    <property type="entry name" value="Cytidine_deaminase-like"/>
</dbReference>
<dbReference type="Gene3D" id="3.40.140.10">
    <property type="entry name" value="Cytidine Deaminase, domain 2"/>
    <property type="match status" value="1"/>
</dbReference>
<dbReference type="GO" id="GO:0004126">
    <property type="term" value="F:cytidine deaminase activity"/>
    <property type="evidence" value="ECO:0007669"/>
    <property type="project" value="TreeGrafter"/>
</dbReference>
<dbReference type="GO" id="GO:0055086">
    <property type="term" value="P:nucleobase-containing small molecule metabolic process"/>
    <property type="evidence" value="ECO:0007669"/>
    <property type="project" value="UniProtKB-ARBA"/>
</dbReference>
<dbReference type="CDD" id="cd01283">
    <property type="entry name" value="cytidine_deaminase"/>
    <property type="match status" value="1"/>
</dbReference>
<dbReference type="Proteomes" id="UP000230093">
    <property type="component" value="Unassembled WGS sequence"/>
</dbReference>
<dbReference type="InterPro" id="IPR050202">
    <property type="entry name" value="Cyt/Deoxycyt_deaminase"/>
</dbReference>
<feature type="domain" description="CMP/dCMP-type deaminase" evidence="2">
    <location>
        <begin position="21"/>
        <end position="104"/>
    </location>
</feature>
<organism evidence="3 4">
    <name type="scientific">Candidatus Beckwithbacteria bacterium CG10_big_fil_rev_8_21_14_0_10_34_10</name>
    <dbReference type="NCBI Taxonomy" id="1974495"/>
    <lineage>
        <taxon>Bacteria</taxon>
        <taxon>Candidatus Beckwithiibacteriota</taxon>
    </lineage>
</organism>
<gene>
    <name evidence="3" type="ORF">COT75_02515</name>
</gene>
<evidence type="ECO:0000256" key="1">
    <source>
        <dbReference type="ARBA" id="ARBA00006576"/>
    </source>
</evidence>
<protein>
    <recommendedName>
        <fullName evidence="2">CMP/dCMP-type deaminase domain-containing protein</fullName>
    </recommendedName>
</protein>
<dbReference type="PANTHER" id="PTHR11644:SF2">
    <property type="entry name" value="CYTIDINE DEAMINASE"/>
    <property type="match status" value="1"/>
</dbReference>